<dbReference type="PANTHER" id="PTHR30146:SF153">
    <property type="entry name" value="LACTOSE OPERON REPRESSOR"/>
    <property type="match status" value="1"/>
</dbReference>
<keyword evidence="1" id="KW-0805">Transcription regulation</keyword>
<evidence type="ECO:0000256" key="3">
    <source>
        <dbReference type="ARBA" id="ARBA00023163"/>
    </source>
</evidence>
<dbReference type="EMBL" id="CP157390">
    <property type="protein sequence ID" value="XBM49106.1"/>
    <property type="molecule type" value="Genomic_DNA"/>
</dbReference>
<dbReference type="GO" id="GO:0003700">
    <property type="term" value="F:DNA-binding transcription factor activity"/>
    <property type="evidence" value="ECO:0007669"/>
    <property type="project" value="TreeGrafter"/>
</dbReference>
<dbReference type="InterPro" id="IPR046335">
    <property type="entry name" value="LacI/GalR-like_sensor"/>
</dbReference>
<dbReference type="SUPFAM" id="SSF53822">
    <property type="entry name" value="Periplasmic binding protein-like I"/>
    <property type="match status" value="1"/>
</dbReference>
<evidence type="ECO:0000259" key="4">
    <source>
        <dbReference type="PROSITE" id="PS50932"/>
    </source>
</evidence>
<keyword evidence="2 6" id="KW-0238">DNA-binding</keyword>
<dbReference type="PANTHER" id="PTHR30146">
    <property type="entry name" value="LACI-RELATED TRANSCRIPTIONAL REPRESSOR"/>
    <property type="match status" value="1"/>
</dbReference>
<dbReference type="InterPro" id="IPR001387">
    <property type="entry name" value="Cro/C1-type_HTH"/>
</dbReference>
<dbReference type="InterPro" id="IPR010982">
    <property type="entry name" value="Lambda_DNA-bd_dom_sf"/>
</dbReference>
<dbReference type="Pfam" id="PF00356">
    <property type="entry name" value="LacI"/>
    <property type="match status" value="1"/>
</dbReference>
<name>A0AAU7GDW2_9MICO</name>
<dbReference type="Pfam" id="PF13377">
    <property type="entry name" value="Peripla_BP_3"/>
    <property type="match status" value="1"/>
</dbReference>
<dbReference type="AlphaFoldDB" id="A0AAU7GDW2"/>
<dbReference type="Gene3D" id="3.40.50.2300">
    <property type="match status" value="2"/>
</dbReference>
<dbReference type="PROSITE" id="PS00356">
    <property type="entry name" value="HTH_LACI_1"/>
    <property type="match status" value="1"/>
</dbReference>
<dbReference type="SMART" id="SM00354">
    <property type="entry name" value="HTH_LACI"/>
    <property type="match status" value="1"/>
</dbReference>
<protein>
    <submittedName>
        <fullName evidence="6">LacI family DNA-binding transcriptional regulator</fullName>
    </submittedName>
</protein>
<dbReference type="Gene3D" id="1.10.260.40">
    <property type="entry name" value="lambda repressor-like DNA-binding domains"/>
    <property type="match status" value="1"/>
</dbReference>
<reference evidence="6" key="1">
    <citation type="submission" date="2024-05" db="EMBL/GenBank/DDBJ databases">
        <title>The Natural Products Discovery Center: Release of the First 8490 Sequenced Strains for Exploring Actinobacteria Biosynthetic Diversity.</title>
        <authorList>
            <person name="Kalkreuter E."/>
            <person name="Kautsar S.A."/>
            <person name="Yang D."/>
            <person name="Bader C.D."/>
            <person name="Teijaro C.N."/>
            <person name="Fluegel L."/>
            <person name="Davis C.M."/>
            <person name="Simpson J.R."/>
            <person name="Lauterbach L."/>
            <person name="Steele A.D."/>
            <person name="Gui C."/>
            <person name="Meng S."/>
            <person name="Li G."/>
            <person name="Viehrig K."/>
            <person name="Ye F."/>
            <person name="Su P."/>
            <person name="Kiefer A.F."/>
            <person name="Nichols A."/>
            <person name="Cepeda A.J."/>
            <person name="Yan W."/>
            <person name="Fan B."/>
            <person name="Jiang Y."/>
            <person name="Adhikari A."/>
            <person name="Zheng C.-J."/>
            <person name="Schuster L."/>
            <person name="Cowan T.M."/>
            <person name="Smanski M.J."/>
            <person name="Chevrette M.G."/>
            <person name="de Carvalho L.P.S."/>
            <person name="Shen B."/>
        </authorList>
    </citation>
    <scope>NUCLEOTIDE SEQUENCE</scope>
    <source>
        <strain evidence="6">NPDC080035</strain>
    </source>
</reference>
<dbReference type="InterPro" id="IPR000843">
    <property type="entry name" value="HTH_LacI"/>
</dbReference>
<dbReference type="CDD" id="cd01392">
    <property type="entry name" value="HTH_LacI"/>
    <property type="match status" value="1"/>
</dbReference>
<dbReference type="PROSITE" id="PS50932">
    <property type="entry name" value="HTH_LACI_2"/>
    <property type="match status" value="1"/>
</dbReference>
<dbReference type="GO" id="GO:0000976">
    <property type="term" value="F:transcription cis-regulatory region binding"/>
    <property type="evidence" value="ECO:0007669"/>
    <property type="project" value="TreeGrafter"/>
</dbReference>
<sequence length="357" mass="38638">MTTETPPPGRRPNGPPTLKDVAAVAGVSYRTVSNVVNGHRYISQATRDKVEAAIAELDYRPQLAARQLRSGRSNLLTLSVPFVSHPYFAQLAHAVVGQAETFGYDVVIDETRGILERELRVAGGFRAILTDGILFSPLTIDLERFEAERGPTPLVLLGERFRSDRIDSVVVDNVGSTSEVTRTMLDDGRTRLAFLGDVERGTVGAAPADLRLAGFMRALDAADLSPVRVVSVSQWDQVNPEGDYSRQEGYDRTSELIASGVSIDGLVCANDLLAIGALRAFREHGVRVPEDVAVVGWDNTAEAAFSAPSLTTVAPDMDELARLAITAMLRRLDEPDSEPQTIPAPYAVVRRDSTGRA</sequence>
<evidence type="ECO:0000256" key="2">
    <source>
        <dbReference type="ARBA" id="ARBA00023125"/>
    </source>
</evidence>
<evidence type="ECO:0000259" key="5">
    <source>
        <dbReference type="PROSITE" id="PS50943"/>
    </source>
</evidence>
<dbReference type="InterPro" id="IPR028082">
    <property type="entry name" value="Peripla_BP_I"/>
</dbReference>
<dbReference type="PROSITE" id="PS50943">
    <property type="entry name" value="HTH_CROC1"/>
    <property type="match status" value="1"/>
</dbReference>
<dbReference type="RefSeq" id="WP_348789026.1">
    <property type="nucleotide sequence ID" value="NZ_CP157390.1"/>
</dbReference>
<proteinExistence type="predicted"/>
<evidence type="ECO:0000313" key="6">
    <source>
        <dbReference type="EMBL" id="XBM49106.1"/>
    </source>
</evidence>
<accession>A0AAU7GDW2</accession>
<dbReference type="CDD" id="cd06267">
    <property type="entry name" value="PBP1_LacI_sugar_binding-like"/>
    <property type="match status" value="1"/>
</dbReference>
<gene>
    <name evidence="6" type="ORF">AAME72_04425</name>
</gene>
<organism evidence="6">
    <name type="scientific">Leifsonia sp. NPDC080035</name>
    <dbReference type="NCBI Taxonomy" id="3143936"/>
    <lineage>
        <taxon>Bacteria</taxon>
        <taxon>Bacillati</taxon>
        <taxon>Actinomycetota</taxon>
        <taxon>Actinomycetes</taxon>
        <taxon>Micrococcales</taxon>
        <taxon>Microbacteriaceae</taxon>
        <taxon>Leifsonia</taxon>
    </lineage>
</organism>
<keyword evidence="3" id="KW-0804">Transcription</keyword>
<feature type="domain" description="HTH cro/C1-type" evidence="5">
    <location>
        <begin position="17"/>
        <end position="60"/>
    </location>
</feature>
<dbReference type="SUPFAM" id="SSF47413">
    <property type="entry name" value="lambda repressor-like DNA-binding domains"/>
    <property type="match status" value="1"/>
</dbReference>
<evidence type="ECO:0000256" key="1">
    <source>
        <dbReference type="ARBA" id="ARBA00023015"/>
    </source>
</evidence>
<feature type="domain" description="HTH lacI-type" evidence="4">
    <location>
        <begin position="16"/>
        <end position="70"/>
    </location>
</feature>